<evidence type="ECO:0000313" key="2">
    <source>
        <dbReference type="EMBL" id="KAG5405706.1"/>
    </source>
</evidence>
<reference evidence="2 3" key="1">
    <citation type="submission" date="2021-03" db="EMBL/GenBank/DDBJ databases">
        <authorList>
            <person name="King G.J."/>
            <person name="Bancroft I."/>
            <person name="Baten A."/>
            <person name="Bloomfield J."/>
            <person name="Borpatragohain P."/>
            <person name="He Z."/>
            <person name="Irish N."/>
            <person name="Irwin J."/>
            <person name="Liu K."/>
            <person name="Mauleon R.P."/>
            <person name="Moore J."/>
            <person name="Morris R."/>
            <person name="Ostergaard L."/>
            <person name="Wang B."/>
            <person name="Wells R."/>
        </authorList>
    </citation>
    <scope>NUCLEOTIDE SEQUENCE [LARGE SCALE GENOMIC DNA]</scope>
    <source>
        <strain evidence="2">R-o-18</strain>
        <tissue evidence="2">Leaf</tissue>
    </source>
</reference>
<dbReference type="Pfam" id="PF07002">
    <property type="entry name" value="Copine"/>
    <property type="match status" value="1"/>
</dbReference>
<feature type="domain" description="Copine C-terminal" evidence="1">
    <location>
        <begin position="107"/>
        <end position="177"/>
    </location>
</feature>
<organism evidence="2 3">
    <name type="scientific">Brassica rapa subsp. trilocularis</name>
    <dbReference type="NCBI Taxonomy" id="1813537"/>
    <lineage>
        <taxon>Eukaryota</taxon>
        <taxon>Viridiplantae</taxon>
        <taxon>Streptophyta</taxon>
        <taxon>Embryophyta</taxon>
        <taxon>Tracheophyta</taxon>
        <taxon>Spermatophyta</taxon>
        <taxon>Magnoliopsida</taxon>
        <taxon>eudicotyledons</taxon>
        <taxon>Gunneridae</taxon>
        <taxon>Pentapetalae</taxon>
        <taxon>rosids</taxon>
        <taxon>malvids</taxon>
        <taxon>Brassicales</taxon>
        <taxon>Brassicaceae</taxon>
        <taxon>Brassiceae</taxon>
        <taxon>Brassica</taxon>
    </lineage>
</organism>
<sequence length="377" mass="41624">MVSTLSKSLYLTYSDACISQSALATDSAAATLTLSLRLRRFASAAASPTTPLCVYSCARGSRSPPVLHYPMRLQISFPFPQLGLDGSYTRGIVIDTDLGKLRSALQEIVNPYENAIFVIGKTLAPSDEHNFISCFGFFDSTTHGEEVFSLHSDNSPSHGFEDVLPCYRGFTPNFLLSAHMPIVLVSVGDGPWADMRKMGDLIPKRVDLSGIISSPISVPFVSFFDLDLLSAKFLNFTEIMREGPSELAKERELSLTDLICDSDEEWIRGGADEDSLEHMNFLSIVMELGMSCSTRCLSICEISACSVAEDLASVETTYDASHARALGLLRLIRIYISLSGRNTELDVIITRELEKYLQVVGLYEDKEETCRRKGFWG</sequence>
<dbReference type="EMBL" id="JADBGQ010000003">
    <property type="protein sequence ID" value="KAG5405706.1"/>
    <property type="molecule type" value="Genomic_DNA"/>
</dbReference>
<dbReference type="PANTHER" id="PTHR45751">
    <property type="entry name" value="COPINE FAMILY PROTEIN 1"/>
    <property type="match status" value="1"/>
</dbReference>
<protein>
    <recommendedName>
        <fullName evidence="1">Copine C-terminal domain-containing protein</fullName>
    </recommendedName>
</protein>
<gene>
    <name evidence="2" type="primary">A03g504690.1_BraROA</name>
    <name evidence="2" type="ORF">IGI04_011825</name>
</gene>
<dbReference type="PANTHER" id="PTHR45751:SF22">
    <property type="entry name" value="COPINE C-TERMINAL DOMAIN-CONTAINING PROTEIN"/>
    <property type="match status" value="1"/>
</dbReference>
<evidence type="ECO:0000259" key="1">
    <source>
        <dbReference type="Pfam" id="PF07002"/>
    </source>
</evidence>
<keyword evidence="3" id="KW-1185">Reference proteome</keyword>
<dbReference type="InterPro" id="IPR052079">
    <property type="entry name" value="E3_ligase/Copine_domain"/>
</dbReference>
<comment type="caution">
    <text evidence="2">The sequence shown here is derived from an EMBL/GenBank/DDBJ whole genome shotgun (WGS) entry which is preliminary data.</text>
</comment>
<feature type="non-terminal residue" evidence="2">
    <location>
        <position position="377"/>
    </location>
</feature>
<accession>A0ABQ7N467</accession>
<dbReference type="InterPro" id="IPR010734">
    <property type="entry name" value="Copine_C"/>
</dbReference>
<name>A0ABQ7N467_BRACM</name>
<dbReference type="Proteomes" id="UP000823674">
    <property type="component" value="Chromosome A03"/>
</dbReference>
<evidence type="ECO:0000313" key="3">
    <source>
        <dbReference type="Proteomes" id="UP000823674"/>
    </source>
</evidence>
<proteinExistence type="predicted"/>